<keyword evidence="1" id="KW-0812">Transmembrane</keyword>
<organism evidence="2 3">
    <name type="scientific">Grifola frondosa</name>
    <name type="common">Maitake</name>
    <name type="synonym">Polyporus frondosus</name>
    <dbReference type="NCBI Taxonomy" id="5627"/>
    <lineage>
        <taxon>Eukaryota</taxon>
        <taxon>Fungi</taxon>
        <taxon>Dikarya</taxon>
        <taxon>Basidiomycota</taxon>
        <taxon>Agaricomycotina</taxon>
        <taxon>Agaricomycetes</taxon>
        <taxon>Polyporales</taxon>
        <taxon>Grifolaceae</taxon>
        <taxon>Grifola</taxon>
    </lineage>
</organism>
<keyword evidence="1" id="KW-1133">Transmembrane helix</keyword>
<protein>
    <submittedName>
        <fullName evidence="2">Uncharacterized protein</fullName>
    </submittedName>
</protein>
<sequence>MMMYRFCVDNIGDVVSSQVLLERTLNFSRNRVMDEIIKHNAAFALESLAELAEETVSLCSMQQFAVTRKGYKHRVIQQSGAPFVVDAAEESLTATNRAFNFQTRIRMMNSGSMDRARTQNPHSKQAEQEREVLNSHGLVVIAPPDAAGKSKRAPNIVQKASPAEQPDFIPLPLSELNSHNGTWKSGPMKGMKTTPAERKLLDDLFMVAPQWSAISFPWRLSHLLLEHATWHYPSALFNTRNPEKILPRPSIKPVHILLHRRDPPRMAFGLFGTLPALEVFQFAIFLLRLQKWKKSLMDQLAELSVAGFVKKASDARFTGPLIWRDLSRDKLRGMLGLVDAHTFNATICVNGSFTRCILNSHQSPAVGLALYMVIHDLGSTTIVTSRNSTSHSVGFHL</sequence>
<accession>A0A1C7M2P1</accession>
<gene>
    <name evidence="2" type="ORF">A0H81_08968</name>
</gene>
<proteinExistence type="predicted"/>
<evidence type="ECO:0000256" key="1">
    <source>
        <dbReference type="SAM" id="Phobius"/>
    </source>
</evidence>
<feature type="transmembrane region" description="Helical" evidence="1">
    <location>
        <begin position="266"/>
        <end position="287"/>
    </location>
</feature>
<evidence type="ECO:0000313" key="3">
    <source>
        <dbReference type="Proteomes" id="UP000092993"/>
    </source>
</evidence>
<dbReference type="OrthoDB" id="2756799at2759"/>
<comment type="caution">
    <text evidence="2">The sequence shown here is derived from an EMBL/GenBank/DDBJ whole genome shotgun (WGS) entry which is preliminary data.</text>
</comment>
<dbReference type="AlphaFoldDB" id="A0A1C7M2P1"/>
<dbReference type="Proteomes" id="UP000092993">
    <property type="component" value="Unassembled WGS sequence"/>
</dbReference>
<reference evidence="2 3" key="1">
    <citation type="submission" date="2016-03" db="EMBL/GenBank/DDBJ databases">
        <title>Whole genome sequencing of Grifola frondosa 9006-11.</title>
        <authorList>
            <person name="Min B."/>
            <person name="Park H."/>
            <person name="Kim J.-G."/>
            <person name="Cho H."/>
            <person name="Oh Y.-L."/>
            <person name="Kong W.-S."/>
            <person name="Choi I.-G."/>
        </authorList>
    </citation>
    <scope>NUCLEOTIDE SEQUENCE [LARGE SCALE GENOMIC DNA]</scope>
    <source>
        <strain evidence="2 3">9006-11</strain>
    </source>
</reference>
<evidence type="ECO:0000313" key="2">
    <source>
        <dbReference type="EMBL" id="OBZ71223.1"/>
    </source>
</evidence>
<keyword evidence="3" id="KW-1185">Reference proteome</keyword>
<name>A0A1C7M2P1_GRIFR</name>
<dbReference type="EMBL" id="LUGG01000011">
    <property type="protein sequence ID" value="OBZ71223.1"/>
    <property type="molecule type" value="Genomic_DNA"/>
</dbReference>
<keyword evidence="1" id="KW-0472">Membrane</keyword>